<dbReference type="InterPro" id="IPR058163">
    <property type="entry name" value="LysR-type_TF_proteobact-type"/>
</dbReference>
<evidence type="ECO:0000256" key="4">
    <source>
        <dbReference type="ARBA" id="ARBA00023163"/>
    </source>
</evidence>
<protein>
    <submittedName>
        <fullName evidence="6">LysR family transcriptional regulator</fullName>
    </submittedName>
</protein>
<keyword evidence="4" id="KW-0804">Transcription</keyword>
<evidence type="ECO:0000256" key="2">
    <source>
        <dbReference type="ARBA" id="ARBA00023015"/>
    </source>
</evidence>
<dbReference type="Gene3D" id="3.40.190.10">
    <property type="entry name" value="Periplasmic binding protein-like II"/>
    <property type="match status" value="2"/>
</dbReference>
<keyword evidence="7" id="KW-1185">Reference proteome</keyword>
<dbReference type="PROSITE" id="PS50931">
    <property type="entry name" value="HTH_LYSR"/>
    <property type="match status" value="1"/>
</dbReference>
<keyword evidence="2" id="KW-0805">Transcription regulation</keyword>
<keyword evidence="3" id="KW-0238">DNA-binding</keyword>
<evidence type="ECO:0000259" key="5">
    <source>
        <dbReference type="PROSITE" id="PS50931"/>
    </source>
</evidence>
<dbReference type="InterPro" id="IPR005119">
    <property type="entry name" value="LysR_subst-bd"/>
</dbReference>
<proteinExistence type="inferred from homology"/>
<dbReference type="SUPFAM" id="SSF46785">
    <property type="entry name" value="Winged helix' DNA-binding domain"/>
    <property type="match status" value="1"/>
</dbReference>
<dbReference type="Gene3D" id="1.10.10.10">
    <property type="entry name" value="Winged helix-like DNA-binding domain superfamily/Winged helix DNA-binding domain"/>
    <property type="match status" value="1"/>
</dbReference>
<dbReference type="PRINTS" id="PR00039">
    <property type="entry name" value="HTHLYSR"/>
</dbReference>
<dbReference type="InterPro" id="IPR036388">
    <property type="entry name" value="WH-like_DNA-bd_sf"/>
</dbReference>
<dbReference type="EMBL" id="JAMFMB010000030">
    <property type="protein sequence ID" value="MCL6285525.1"/>
    <property type="molecule type" value="Genomic_DNA"/>
</dbReference>
<dbReference type="Pfam" id="PF00126">
    <property type="entry name" value="HTH_1"/>
    <property type="match status" value="1"/>
</dbReference>
<evidence type="ECO:0000256" key="3">
    <source>
        <dbReference type="ARBA" id="ARBA00023125"/>
    </source>
</evidence>
<gene>
    <name evidence="6" type="ORF">M3P21_18500</name>
</gene>
<organism evidence="6 7">
    <name type="scientific">Ruegeria spongiae</name>
    <dbReference type="NCBI Taxonomy" id="2942209"/>
    <lineage>
        <taxon>Bacteria</taxon>
        <taxon>Pseudomonadati</taxon>
        <taxon>Pseudomonadota</taxon>
        <taxon>Alphaproteobacteria</taxon>
        <taxon>Rhodobacterales</taxon>
        <taxon>Roseobacteraceae</taxon>
        <taxon>Ruegeria</taxon>
    </lineage>
</organism>
<dbReference type="InterPro" id="IPR036390">
    <property type="entry name" value="WH_DNA-bd_sf"/>
</dbReference>
<accession>A0ABT0Q6T3</accession>
<dbReference type="PANTHER" id="PTHR30537">
    <property type="entry name" value="HTH-TYPE TRANSCRIPTIONAL REGULATOR"/>
    <property type="match status" value="1"/>
</dbReference>
<evidence type="ECO:0000256" key="1">
    <source>
        <dbReference type="ARBA" id="ARBA00009437"/>
    </source>
</evidence>
<comment type="caution">
    <text evidence="6">The sequence shown here is derived from an EMBL/GenBank/DDBJ whole genome shotgun (WGS) entry which is preliminary data.</text>
</comment>
<dbReference type="RefSeq" id="WP_249712398.1">
    <property type="nucleotide sequence ID" value="NZ_JAMFMB010000030.1"/>
</dbReference>
<dbReference type="Pfam" id="PF03466">
    <property type="entry name" value="LysR_substrate"/>
    <property type="match status" value="1"/>
</dbReference>
<reference evidence="6" key="1">
    <citation type="submission" date="2022-05" db="EMBL/GenBank/DDBJ databases">
        <authorList>
            <person name="Park J.-S."/>
        </authorList>
    </citation>
    <scope>NUCLEOTIDE SEQUENCE</scope>
    <source>
        <strain evidence="6">2012CJ41-6</strain>
    </source>
</reference>
<name>A0ABT0Q6T3_9RHOB</name>
<evidence type="ECO:0000313" key="7">
    <source>
        <dbReference type="Proteomes" id="UP001203880"/>
    </source>
</evidence>
<sequence length="319" mass="34691">MTDISRVNRKLGHSLVALHAFELVARFGNLSGAAEALGVTQSAISQKIKGLEVELGVALFKREHRGVTLTNEGARLLKVVRPAMTQMGDSVAALLERKSKPRVRISSDFAFATFWLLPQLSELRNELGDEIEIQILASQSPPDKSAEDWDINIHVQSFSTIGKGQVALLRERVAAVCSPNFLARNGPIPAAADLLDLQLLSLSKPPSAHWQTWQGWFDGLGISGARSKNYISFNNYDMVTQSAIAGDGVALGWLGLVDGLCRQNLLVQATEDVVVSNAGYVMSRDRSSTRRGPNLVFEWIEQRAANPVARPALPSAAQL</sequence>
<dbReference type="PANTHER" id="PTHR30537:SF26">
    <property type="entry name" value="GLYCINE CLEAVAGE SYSTEM TRANSCRIPTIONAL ACTIVATOR"/>
    <property type="match status" value="1"/>
</dbReference>
<feature type="domain" description="HTH lysR-type" evidence="5">
    <location>
        <begin position="18"/>
        <end position="70"/>
    </location>
</feature>
<evidence type="ECO:0000313" key="6">
    <source>
        <dbReference type="EMBL" id="MCL6285525.1"/>
    </source>
</evidence>
<dbReference type="Proteomes" id="UP001203880">
    <property type="component" value="Unassembled WGS sequence"/>
</dbReference>
<dbReference type="InterPro" id="IPR000847">
    <property type="entry name" value="LysR_HTH_N"/>
</dbReference>
<dbReference type="SUPFAM" id="SSF53850">
    <property type="entry name" value="Periplasmic binding protein-like II"/>
    <property type="match status" value="1"/>
</dbReference>
<comment type="similarity">
    <text evidence="1">Belongs to the LysR transcriptional regulatory family.</text>
</comment>